<feature type="transmembrane region" description="Helical" evidence="1">
    <location>
        <begin position="153"/>
        <end position="172"/>
    </location>
</feature>
<accession>A0A6L9EMH0</accession>
<dbReference type="AlphaFoldDB" id="A0A6L9EMH0"/>
<evidence type="ECO:0000313" key="5">
    <source>
        <dbReference type="Proteomes" id="UP000474042"/>
    </source>
</evidence>
<keyword evidence="2" id="KW-0732">Signal</keyword>
<feature type="chain" id="PRO_5026705584" description="YtkA-like domain-containing protein" evidence="2">
    <location>
        <begin position="26"/>
        <end position="178"/>
    </location>
</feature>
<feature type="signal peptide" evidence="2">
    <location>
        <begin position="1"/>
        <end position="25"/>
    </location>
</feature>
<name>A0A6L9EMH0_CLOBU</name>
<evidence type="ECO:0000256" key="1">
    <source>
        <dbReference type="SAM" id="Phobius"/>
    </source>
</evidence>
<reference evidence="4 5" key="1">
    <citation type="submission" date="2020-01" db="EMBL/GenBank/DDBJ databases">
        <title>Genome sequence of a 1,3-propanediol producer, Clostridium butyricum S3.</title>
        <authorList>
            <person name="Zhou J."/>
        </authorList>
    </citation>
    <scope>NUCLEOTIDE SEQUENCE [LARGE SCALE GENOMIC DNA]</scope>
    <source>
        <strain evidence="4 5">S3</strain>
    </source>
</reference>
<evidence type="ECO:0000313" key="4">
    <source>
        <dbReference type="EMBL" id="NAS17474.1"/>
    </source>
</evidence>
<keyword evidence="1" id="KW-1133">Transmembrane helix</keyword>
<keyword evidence="1" id="KW-0472">Membrane</keyword>
<dbReference type="Proteomes" id="UP000474042">
    <property type="component" value="Unassembled WGS sequence"/>
</dbReference>
<keyword evidence="1" id="KW-0812">Transmembrane</keyword>
<sequence>MKKKTVRGAILSLILTLGMSTAAFADGMDMGGNVTEKKIDGINVELSFQDEKVKTGKNEIMLNLHDSNDKEIEISNVSIIAKMADDSEMEMDMNMDESKPIEVNLESSEEGQYMGEIDFTDKGKWVVTANFVVDGKEKSLDFDVEVADGGPNWIVIGGFVGIVAVIIIVAAVKKKSSK</sequence>
<organism evidence="4 5">
    <name type="scientific">Clostridium butyricum</name>
    <dbReference type="NCBI Taxonomy" id="1492"/>
    <lineage>
        <taxon>Bacteria</taxon>
        <taxon>Bacillati</taxon>
        <taxon>Bacillota</taxon>
        <taxon>Clostridia</taxon>
        <taxon>Eubacteriales</taxon>
        <taxon>Clostridiaceae</taxon>
        <taxon>Clostridium</taxon>
    </lineage>
</organism>
<feature type="domain" description="YtkA-like" evidence="3">
    <location>
        <begin position="37"/>
        <end position="128"/>
    </location>
</feature>
<dbReference type="EMBL" id="WOFV02000013">
    <property type="protein sequence ID" value="NAS17474.1"/>
    <property type="molecule type" value="Genomic_DNA"/>
</dbReference>
<protein>
    <recommendedName>
        <fullName evidence="3">YtkA-like domain-containing protein</fullName>
    </recommendedName>
</protein>
<dbReference type="Pfam" id="PF13115">
    <property type="entry name" value="YtkA"/>
    <property type="match status" value="1"/>
</dbReference>
<dbReference type="InterPro" id="IPR032693">
    <property type="entry name" value="YtkA-like_dom"/>
</dbReference>
<comment type="caution">
    <text evidence="4">The sequence shown here is derived from an EMBL/GenBank/DDBJ whole genome shotgun (WGS) entry which is preliminary data.</text>
</comment>
<evidence type="ECO:0000256" key="2">
    <source>
        <dbReference type="SAM" id="SignalP"/>
    </source>
</evidence>
<gene>
    <name evidence="4" type="ORF">GND98_006205</name>
</gene>
<evidence type="ECO:0000259" key="3">
    <source>
        <dbReference type="Pfam" id="PF13115"/>
    </source>
</evidence>
<proteinExistence type="predicted"/>